<accession>U6LLD3</accession>
<dbReference type="PANTHER" id="PTHR24559:SF444">
    <property type="entry name" value="REVERSE TRANSCRIPTASE DOMAIN-CONTAINING PROTEIN"/>
    <property type="match status" value="1"/>
</dbReference>
<dbReference type="InterPro" id="IPR043128">
    <property type="entry name" value="Rev_trsase/Diguanyl_cyclase"/>
</dbReference>
<dbReference type="CDD" id="cd01647">
    <property type="entry name" value="RT_LTR"/>
    <property type="match status" value="1"/>
</dbReference>
<reference evidence="1" key="1">
    <citation type="submission" date="2013-10" db="EMBL/GenBank/DDBJ databases">
        <title>Genomic analysis of the causative agents of coccidiosis in chickens.</title>
        <authorList>
            <person name="Reid A.J."/>
            <person name="Blake D."/>
            <person name="Billington K."/>
            <person name="Browne H."/>
            <person name="Dunn M."/>
            <person name="Hung S."/>
            <person name="Kawahara F."/>
            <person name="Miranda-Saavedra D."/>
            <person name="Mourier T."/>
            <person name="Nagra H."/>
            <person name="Otto T.D."/>
            <person name="Rawlings N."/>
            <person name="Sanchez A."/>
            <person name="Sanders M."/>
            <person name="Subramaniam C."/>
            <person name="Tay Y."/>
            <person name="Dear P."/>
            <person name="Doerig C."/>
            <person name="Gruber A."/>
            <person name="Parkinson J."/>
            <person name="Shirley M."/>
            <person name="Wan K.L."/>
            <person name="Berriman M."/>
            <person name="Tomley F."/>
            <person name="Pain A."/>
        </authorList>
    </citation>
    <scope>NUCLEOTIDE SEQUENCE [LARGE SCALE GENOMIC DNA]</scope>
    <source>
        <strain evidence="1">Houghton</strain>
    </source>
</reference>
<dbReference type="PANTHER" id="PTHR24559">
    <property type="entry name" value="TRANSPOSON TY3-I GAG-POL POLYPROTEIN"/>
    <property type="match status" value="1"/>
</dbReference>
<keyword evidence="2" id="KW-1185">Reference proteome</keyword>
<evidence type="ECO:0000313" key="1">
    <source>
        <dbReference type="EMBL" id="CDJ51162.1"/>
    </source>
</evidence>
<name>U6LLD3_9EIME</name>
<sequence length="218" mass="24014">MFGIPPKRPHDNHILRVHRKLPAKSAIYRMTPEQLNFHKQEIATLSANGRIRPAYSPLCAPTIVVDERDDGSGRQNMRITVNFQTLNALAIARDSPFPPIQTILEMLGGGEYFSALEAGFHQIRMAKEGRGKTASRFIMGLFESLVMPFGLIGAPVTFQAGVNAYLKPFLRQGAIRYLAGVPTYCQDLASHATLSAASAEYLSQAPVLPKVLQCKFAM</sequence>
<reference evidence="1" key="2">
    <citation type="submission" date="2013-10" db="EMBL/GenBank/DDBJ databases">
        <authorList>
            <person name="Aslett M."/>
        </authorList>
    </citation>
    <scope>NUCLEOTIDE SEQUENCE [LARGE SCALE GENOMIC DNA]</scope>
    <source>
        <strain evidence="1">Houghton</strain>
    </source>
</reference>
<dbReference type="InterPro" id="IPR053134">
    <property type="entry name" value="RNA-dir_DNA_polymerase"/>
</dbReference>
<dbReference type="Gene3D" id="3.30.70.270">
    <property type="match status" value="1"/>
</dbReference>
<dbReference type="Proteomes" id="UP000030750">
    <property type="component" value="Unassembled WGS sequence"/>
</dbReference>
<dbReference type="Gene3D" id="3.10.10.10">
    <property type="entry name" value="HIV Type 1 Reverse Transcriptase, subunit A, domain 1"/>
    <property type="match status" value="1"/>
</dbReference>
<evidence type="ECO:0000313" key="2">
    <source>
        <dbReference type="Proteomes" id="UP000030750"/>
    </source>
</evidence>
<protein>
    <recommendedName>
        <fullName evidence="3">Reverse transcriptase domain-containing protein</fullName>
    </recommendedName>
</protein>
<evidence type="ECO:0008006" key="3">
    <source>
        <dbReference type="Google" id="ProtNLM"/>
    </source>
</evidence>
<proteinExistence type="predicted"/>
<gene>
    <name evidence="1" type="ORF">EBH_0000110</name>
</gene>
<dbReference type="EMBL" id="HG712630">
    <property type="protein sequence ID" value="CDJ51162.1"/>
    <property type="molecule type" value="Genomic_DNA"/>
</dbReference>
<organism evidence="1 2">
    <name type="scientific">Eimeria brunetti</name>
    <dbReference type="NCBI Taxonomy" id="51314"/>
    <lineage>
        <taxon>Eukaryota</taxon>
        <taxon>Sar</taxon>
        <taxon>Alveolata</taxon>
        <taxon>Apicomplexa</taxon>
        <taxon>Conoidasida</taxon>
        <taxon>Coccidia</taxon>
        <taxon>Eucoccidiorida</taxon>
        <taxon>Eimeriorina</taxon>
        <taxon>Eimeriidae</taxon>
        <taxon>Eimeria</taxon>
    </lineage>
</organism>
<dbReference type="AlphaFoldDB" id="U6LLD3"/>
<dbReference type="InterPro" id="IPR043502">
    <property type="entry name" value="DNA/RNA_pol_sf"/>
</dbReference>
<dbReference type="OrthoDB" id="2013610at2759"/>
<dbReference type="SUPFAM" id="SSF56672">
    <property type="entry name" value="DNA/RNA polymerases"/>
    <property type="match status" value="1"/>
</dbReference>
<dbReference type="VEuPathDB" id="ToxoDB:EBH_0000110"/>